<sequence length="280" mass="32625">MLKDKCLTQKKSEVDEIFLQECGKKPEEMLHEVESEPVAAASLAQVYKAVTLDGDKVAIKVQYMNLQDRFISDLKGIVYLLKAITYVHPKFDLHWIFAEIIDRLRLELDFEIEGRNSEQCAKDLKKFKYAYVPKVYWNLSTKTGRKNIMSEDVTIFDDCKLTNVKLHLNSEFYPYDDLNVDFEKNKTAILYDMYSRFRRAYYNCNCAEAYLTPPNFLLRGPFVVIDCSRQNESVKSATVDVRLEFECKENAPPNTTAYCLIIHDRVVEYSPLTNVVRRVT</sequence>
<accession>A0A3L8DCV9</accession>
<dbReference type="EMBL" id="QOIP01000009">
    <property type="protein sequence ID" value="RLU18340.1"/>
    <property type="molecule type" value="Genomic_DNA"/>
</dbReference>
<protein>
    <recommendedName>
        <fullName evidence="1">Double jelly roll-like domain-containing protein</fullName>
    </recommendedName>
</protein>
<gene>
    <name evidence="2" type="ORF">DMN91_008697</name>
</gene>
<comment type="caution">
    <text evidence="2">The sequence shown here is derived from an EMBL/GenBank/DDBJ whole genome shotgun (WGS) entry which is preliminary data.</text>
</comment>
<name>A0A3L8DCV9_OOCBI</name>
<dbReference type="InterPro" id="IPR049512">
    <property type="entry name" value="DJR-like_dom"/>
</dbReference>
<evidence type="ECO:0000259" key="1">
    <source>
        <dbReference type="Pfam" id="PF21738"/>
    </source>
</evidence>
<dbReference type="PANTHER" id="PTHR43173:SF28">
    <property type="entry name" value="AARF DOMAIN CONTAINING KINASE 5"/>
    <property type="match status" value="1"/>
</dbReference>
<proteinExistence type="predicted"/>
<dbReference type="AlphaFoldDB" id="A0A3L8DCV9"/>
<dbReference type="InterPro" id="IPR051130">
    <property type="entry name" value="Mito_struct-func_regulator"/>
</dbReference>
<reference evidence="2" key="2">
    <citation type="submission" date="2018-07" db="EMBL/GenBank/DDBJ databases">
        <authorList>
            <person name="Mckenzie S.K."/>
            <person name="Kronauer D.J.C."/>
        </authorList>
    </citation>
    <scope>NUCLEOTIDE SEQUENCE</scope>
    <source>
        <strain evidence="2">Clonal line C1</strain>
    </source>
</reference>
<dbReference type="Proteomes" id="UP000279307">
    <property type="component" value="Chromosome 9"/>
</dbReference>
<reference evidence="2" key="1">
    <citation type="journal article" date="2018" name="Genome Res.">
        <title>The genomic architecture and molecular evolution of ant odorant receptors.</title>
        <authorList>
            <person name="McKenzie S.K."/>
            <person name="Kronauer D.J.C."/>
        </authorList>
    </citation>
    <scope>NUCLEOTIDE SEQUENCE [LARGE SCALE GENOMIC DNA]</scope>
    <source>
        <strain evidence="2">Clonal line C1</strain>
    </source>
</reference>
<dbReference type="PANTHER" id="PTHR43173">
    <property type="entry name" value="ABC1 FAMILY PROTEIN"/>
    <property type="match status" value="1"/>
</dbReference>
<dbReference type="OrthoDB" id="427480at2759"/>
<organism evidence="2">
    <name type="scientific">Ooceraea biroi</name>
    <name type="common">Clonal raider ant</name>
    <name type="synonym">Cerapachys biroi</name>
    <dbReference type="NCBI Taxonomy" id="2015173"/>
    <lineage>
        <taxon>Eukaryota</taxon>
        <taxon>Metazoa</taxon>
        <taxon>Ecdysozoa</taxon>
        <taxon>Arthropoda</taxon>
        <taxon>Hexapoda</taxon>
        <taxon>Insecta</taxon>
        <taxon>Pterygota</taxon>
        <taxon>Neoptera</taxon>
        <taxon>Endopterygota</taxon>
        <taxon>Hymenoptera</taxon>
        <taxon>Apocrita</taxon>
        <taxon>Aculeata</taxon>
        <taxon>Formicoidea</taxon>
        <taxon>Formicidae</taxon>
        <taxon>Dorylinae</taxon>
        <taxon>Ooceraea</taxon>
    </lineage>
</organism>
<evidence type="ECO:0000313" key="2">
    <source>
        <dbReference type="EMBL" id="RLU18340.1"/>
    </source>
</evidence>
<dbReference type="Pfam" id="PF21738">
    <property type="entry name" value="DJR-like_dom"/>
    <property type="match status" value="1"/>
</dbReference>
<feature type="domain" description="Double jelly roll-like" evidence="1">
    <location>
        <begin position="139"/>
        <end position="267"/>
    </location>
</feature>